<dbReference type="SUPFAM" id="SSF46785">
    <property type="entry name" value="Winged helix' DNA-binding domain"/>
    <property type="match status" value="1"/>
</dbReference>
<evidence type="ECO:0000313" key="3">
    <source>
        <dbReference type="EMBL" id="MFC6005719.1"/>
    </source>
</evidence>
<sequence length="398" mass="40013">MTSPGPTGAPAATDRLRRENTALVLRSLRDNGSASRAAIAQRTGLAKATVSAIVAELSSAGAVLESPAEPDVAPTGRSGRPGRPVRLHGRDTVGLGLEVNVGYLAATALDLSGRVVLSSQVPLESDRAGLDGVLALAEDSLARLTADGHRVLGLTLAVPGQVELDTGRVIEAPNLHWHDRDVAADLDHALGELTVRVDNDANCAAAGEAAFGAGRGCSDLLYLTGTVGVGAGVVVAGELRRGAHGLAGEVGHAPLGAAGAPCACGRTGCWETAVGLLALLRETGTSFAELGSHDPVTVASRIAERCPDDEPVRAGVLRFGRSLATGLAVLAATLDPEVIVLGGSFVPLGDWLLPVVDEQVAAVSSSRVALSTLGLHAASTGAAAAVLGEVYAGTLALA</sequence>
<evidence type="ECO:0000313" key="4">
    <source>
        <dbReference type="Proteomes" id="UP001596189"/>
    </source>
</evidence>
<dbReference type="Pfam" id="PF13412">
    <property type="entry name" value="HTH_24"/>
    <property type="match status" value="1"/>
</dbReference>
<reference evidence="4" key="1">
    <citation type="journal article" date="2019" name="Int. J. Syst. Evol. Microbiol.">
        <title>The Global Catalogue of Microorganisms (GCM) 10K type strain sequencing project: providing services to taxonomists for standard genome sequencing and annotation.</title>
        <authorList>
            <consortium name="The Broad Institute Genomics Platform"/>
            <consortium name="The Broad Institute Genome Sequencing Center for Infectious Disease"/>
            <person name="Wu L."/>
            <person name="Ma J."/>
        </authorList>
    </citation>
    <scope>NUCLEOTIDE SEQUENCE [LARGE SCALE GENOMIC DNA]</scope>
    <source>
        <strain evidence="4">KACC 14249</strain>
    </source>
</reference>
<gene>
    <name evidence="3" type="ORF">ACFQDO_01125</name>
</gene>
<keyword evidence="4" id="KW-1185">Reference proteome</keyword>
<dbReference type="PANTHER" id="PTHR18964">
    <property type="entry name" value="ROK (REPRESSOR, ORF, KINASE) FAMILY"/>
    <property type="match status" value="1"/>
</dbReference>
<dbReference type="InterPro" id="IPR043129">
    <property type="entry name" value="ATPase_NBD"/>
</dbReference>
<dbReference type="Gene3D" id="1.10.10.10">
    <property type="entry name" value="Winged helix-like DNA-binding domain superfamily/Winged helix DNA-binding domain"/>
    <property type="match status" value="1"/>
</dbReference>
<dbReference type="SUPFAM" id="SSF53067">
    <property type="entry name" value="Actin-like ATPase domain"/>
    <property type="match status" value="1"/>
</dbReference>
<accession>A0ABW1J9B0</accession>
<protein>
    <submittedName>
        <fullName evidence="3">ROK family transcriptional regulator</fullName>
    </submittedName>
</protein>
<evidence type="ECO:0000256" key="2">
    <source>
        <dbReference type="SAM" id="MobiDB-lite"/>
    </source>
</evidence>
<dbReference type="Pfam" id="PF00480">
    <property type="entry name" value="ROK"/>
    <property type="match status" value="1"/>
</dbReference>
<comment type="similarity">
    <text evidence="1">Belongs to the ROK (NagC/XylR) family.</text>
</comment>
<evidence type="ECO:0000256" key="1">
    <source>
        <dbReference type="ARBA" id="ARBA00006479"/>
    </source>
</evidence>
<dbReference type="RefSeq" id="WP_345716597.1">
    <property type="nucleotide sequence ID" value="NZ_BAABFP010000005.1"/>
</dbReference>
<dbReference type="PANTHER" id="PTHR18964:SF149">
    <property type="entry name" value="BIFUNCTIONAL UDP-N-ACETYLGLUCOSAMINE 2-EPIMERASE_N-ACETYLMANNOSAMINE KINASE"/>
    <property type="match status" value="1"/>
</dbReference>
<name>A0ABW1J9B0_9ACTN</name>
<dbReference type="InterPro" id="IPR036388">
    <property type="entry name" value="WH-like_DNA-bd_sf"/>
</dbReference>
<proteinExistence type="inferred from homology"/>
<dbReference type="InterPro" id="IPR036390">
    <property type="entry name" value="WH_DNA-bd_sf"/>
</dbReference>
<organism evidence="3 4">
    <name type="scientific">Angustibacter luteus</name>
    <dbReference type="NCBI Taxonomy" id="658456"/>
    <lineage>
        <taxon>Bacteria</taxon>
        <taxon>Bacillati</taxon>
        <taxon>Actinomycetota</taxon>
        <taxon>Actinomycetes</taxon>
        <taxon>Kineosporiales</taxon>
        <taxon>Kineosporiaceae</taxon>
    </lineage>
</organism>
<dbReference type="Gene3D" id="3.30.420.40">
    <property type="match status" value="2"/>
</dbReference>
<feature type="region of interest" description="Disordered" evidence="2">
    <location>
        <begin position="64"/>
        <end position="86"/>
    </location>
</feature>
<comment type="caution">
    <text evidence="3">The sequence shown here is derived from an EMBL/GenBank/DDBJ whole genome shotgun (WGS) entry which is preliminary data.</text>
</comment>
<dbReference type="InterPro" id="IPR000600">
    <property type="entry name" value="ROK"/>
</dbReference>
<dbReference type="Proteomes" id="UP001596189">
    <property type="component" value="Unassembled WGS sequence"/>
</dbReference>
<dbReference type="EMBL" id="JBHSRD010000002">
    <property type="protein sequence ID" value="MFC6005719.1"/>
    <property type="molecule type" value="Genomic_DNA"/>
</dbReference>